<evidence type="ECO:0000256" key="1">
    <source>
        <dbReference type="SAM" id="Phobius"/>
    </source>
</evidence>
<dbReference type="EMBL" id="QKNV01000182">
    <property type="protein sequence ID" value="PZA20438.1"/>
    <property type="molecule type" value="Genomic_DNA"/>
</dbReference>
<evidence type="ECO:0000313" key="2">
    <source>
        <dbReference type="EMBL" id="PZA20438.1"/>
    </source>
</evidence>
<keyword evidence="1" id="KW-0812">Transmembrane</keyword>
<name>A0A323VKL3_9ACTN</name>
<reference evidence="2 3" key="1">
    <citation type="submission" date="2018-06" db="EMBL/GenBank/DDBJ databases">
        <title>Draft genome sequence of Modestobacter versicolor CP153-2.</title>
        <authorList>
            <person name="Gundlapally S.R."/>
        </authorList>
    </citation>
    <scope>NUCLEOTIDE SEQUENCE [LARGE SCALE GENOMIC DNA]</scope>
    <source>
        <strain evidence="2 3">CP153-2</strain>
    </source>
</reference>
<evidence type="ECO:0000313" key="3">
    <source>
        <dbReference type="Proteomes" id="UP000247602"/>
    </source>
</evidence>
<dbReference type="AlphaFoldDB" id="A0A323VKL3"/>
<dbReference type="Proteomes" id="UP000247602">
    <property type="component" value="Unassembled WGS sequence"/>
</dbReference>
<comment type="caution">
    <text evidence="2">The sequence shown here is derived from an EMBL/GenBank/DDBJ whole genome shotgun (WGS) entry which is preliminary data.</text>
</comment>
<proteinExistence type="predicted"/>
<dbReference type="InterPro" id="IPR057702">
    <property type="entry name" value="DUF7942"/>
</dbReference>
<keyword evidence="3" id="KW-1185">Reference proteome</keyword>
<accession>A0A323VKL3</accession>
<dbReference type="RefSeq" id="WP_110553109.1">
    <property type="nucleotide sequence ID" value="NZ_QKNV01000182.1"/>
</dbReference>
<sequence>MITAMDGRRRWPVWVAGGYALAVLATTVWVQVAAAGADDASLAGVWLIALTVPGSLLGLLLIPGELGSLVVFTVIGLLQAWGTWYLLERVRVRRAGRPATGSR</sequence>
<gene>
    <name evidence="2" type="ORF">DMO24_15510</name>
</gene>
<keyword evidence="1" id="KW-0472">Membrane</keyword>
<organism evidence="2 3">
    <name type="scientific">Modestobacter versicolor</name>
    <dbReference type="NCBI Taxonomy" id="429133"/>
    <lineage>
        <taxon>Bacteria</taxon>
        <taxon>Bacillati</taxon>
        <taxon>Actinomycetota</taxon>
        <taxon>Actinomycetes</taxon>
        <taxon>Geodermatophilales</taxon>
        <taxon>Geodermatophilaceae</taxon>
        <taxon>Modestobacter</taxon>
    </lineage>
</organism>
<dbReference type="Pfam" id="PF25637">
    <property type="entry name" value="DUF7942"/>
    <property type="match status" value="1"/>
</dbReference>
<dbReference type="NCBIfam" id="NF046119">
    <property type="entry name" value="memb_SCO4225"/>
    <property type="match status" value="1"/>
</dbReference>
<feature type="transmembrane region" description="Helical" evidence="1">
    <location>
        <begin position="68"/>
        <end position="87"/>
    </location>
</feature>
<protein>
    <submittedName>
        <fullName evidence="2">Uncharacterized protein</fullName>
    </submittedName>
</protein>
<feature type="transmembrane region" description="Helical" evidence="1">
    <location>
        <begin position="12"/>
        <end position="30"/>
    </location>
</feature>
<keyword evidence="1" id="KW-1133">Transmembrane helix</keyword>
<feature type="transmembrane region" description="Helical" evidence="1">
    <location>
        <begin position="42"/>
        <end position="62"/>
    </location>
</feature>